<evidence type="ECO:0000313" key="2">
    <source>
        <dbReference type="EMBL" id="MBC3764296.1"/>
    </source>
</evidence>
<dbReference type="AlphaFoldDB" id="A0A8J6IMP9"/>
<reference evidence="2" key="2">
    <citation type="submission" date="2020-08" db="EMBL/GenBank/DDBJ databases">
        <authorList>
            <person name="Lai Q."/>
        </authorList>
    </citation>
    <scope>NUCLEOTIDE SEQUENCE</scope>
    <source>
        <strain evidence="2">S27-2</strain>
    </source>
</reference>
<organism evidence="2 3">
    <name type="scientific">Neptunicella marina</name>
    <dbReference type="NCBI Taxonomy" id="2125989"/>
    <lineage>
        <taxon>Bacteria</taxon>
        <taxon>Pseudomonadati</taxon>
        <taxon>Pseudomonadota</taxon>
        <taxon>Gammaproteobacteria</taxon>
        <taxon>Alteromonadales</taxon>
        <taxon>Alteromonadaceae</taxon>
        <taxon>Neptunicella</taxon>
    </lineage>
</organism>
<keyword evidence="1" id="KW-0812">Transmembrane</keyword>
<sequence>MKRIVRISAGSLLILFGLVTFFILPGSILLILLGLVILSYDVPVAKGYIKTCQRIMRESAVRIDRFLLNRKYKRF</sequence>
<feature type="transmembrane region" description="Helical" evidence="1">
    <location>
        <begin position="12"/>
        <end position="38"/>
    </location>
</feature>
<dbReference type="Proteomes" id="UP000601768">
    <property type="component" value="Unassembled WGS sequence"/>
</dbReference>
<dbReference type="EMBL" id="JACNEP010000001">
    <property type="protein sequence ID" value="MBC3764296.1"/>
    <property type="molecule type" value="Genomic_DNA"/>
</dbReference>
<reference evidence="2" key="1">
    <citation type="journal article" date="2018" name="Int. J. Syst. Evol. Microbiol.">
        <title>Neptunicella marina gen. nov., sp. nov., isolated from surface seawater.</title>
        <authorList>
            <person name="Liu X."/>
            <person name="Lai Q."/>
            <person name="Du Y."/>
            <person name="Zhang X."/>
            <person name="Liu Z."/>
            <person name="Sun F."/>
            <person name="Shao Z."/>
        </authorList>
    </citation>
    <scope>NUCLEOTIDE SEQUENCE</scope>
    <source>
        <strain evidence="2">S27-2</strain>
    </source>
</reference>
<keyword evidence="1" id="KW-1133">Transmembrane helix</keyword>
<keyword evidence="3" id="KW-1185">Reference proteome</keyword>
<evidence type="ECO:0000313" key="3">
    <source>
        <dbReference type="Proteomes" id="UP000601768"/>
    </source>
</evidence>
<gene>
    <name evidence="2" type="ORF">H8B19_00260</name>
</gene>
<dbReference type="RefSeq" id="WP_186504776.1">
    <property type="nucleotide sequence ID" value="NZ_JACNEP010000001.1"/>
</dbReference>
<keyword evidence="1" id="KW-0472">Membrane</keyword>
<proteinExistence type="predicted"/>
<name>A0A8J6IMP9_9ALTE</name>
<evidence type="ECO:0000256" key="1">
    <source>
        <dbReference type="SAM" id="Phobius"/>
    </source>
</evidence>
<protein>
    <submittedName>
        <fullName evidence="2">Tellurium resistance protein TerC</fullName>
    </submittedName>
</protein>
<accession>A0A8J6IMP9</accession>
<comment type="caution">
    <text evidence="2">The sequence shown here is derived from an EMBL/GenBank/DDBJ whole genome shotgun (WGS) entry which is preliminary data.</text>
</comment>